<dbReference type="AlphaFoldDB" id="A0A8S4C1C0"/>
<gene>
    <name evidence="1" type="ORF">MMEN_LOCUS21249</name>
</gene>
<comment type="caution">
    <text evidence="1">The sequence shown here is derived from an EMBL/GenBank/DDBJ whole genome shotgun (WGS) entry which is preliminary data.</text>
</comment>
<name>A0A8S4C1C0_9TELE</name>
<dbReference type="PANTHER" id="PTHR36960:SF1">
    <property type="entry name" value="SI:DKEY-32E6.3"/>
    <property type="match status" value="1"/>
</dbReference>
<sequence>MREFPVLRLAVRPLNFQLRSDRLVKPNLSEKERKGQLGVDVTPGRIRCSGRGVVLSRAQQRVSSRHGDRGLYQYLSSVRGLGGFQDHFDWWASNTFSVRGGKPLWIDPFDRRVQHIFIDDNIRQNDEDTIVQPKVFLEPDGSETRTACTSELYDVALVQTDLLTAISDRGYFTRRVHICLENYQRNLQPNEDRVGL</sequence>
<evidence type="ECO:0000313" key="2">
    <source>
        <dbReference type="Proteomes" id="UP000677803"/>
    </source>
</evidence>
<dbReference type="EMBL" id="CAJRST010041110">
    <property type="protein sequence ID" value="CAG6021028.1"/>
    <property type="molecule type" value="Genomic_DNA"/>
</dbReference>
<dbReference type="OrthoDB" id="417678at2759"/>
<organism evidence="1 2">
    <name type="scientific">Menidia menidia</name>
    <name type="common">Atlantic silverside</name>
    <dbReference type="NCBI Taxonomy" id="238744"/>
    <lineage>
        <taxon>Eukaryota</taxon>
        <taxon>Metazoa</taxon>
        <taxon>Chordata</taxon>
        <taxon>Craniata</taxon>
        <taxon>Vertebrata</taxon>
        <taxon>Euteleostomi</taxon>
        <taxon>Actinopterygii</taxon>
        <taxon>Neopterygii</taxon>
        <taxon>Teleostei</taxon>
        <taxon>Neoteleostei</taxon>
        <taxon>Acanthomorphata</taxon>
        <taxon>Ovalentaria</taxon>
        <taxon>Atherinomorphae</taxon>
        <taxon>Atheriniformes</taxon>
        <taxon>Atherinopsidae</taxon>
        <taxon>Menidiinae</taxon>
        <taxon>Menidia</taxon>
    </lineage>
</organism>
<accession>A0A8S4C1C0</accession>
<proteinExistence type="predicted"/>
<evidence type="ECO:0000313" key="1">
    <source>
        <dbReference type="EMBL" id="CAG6021028.1"/>
    </source>
</evidence>
<dbReference type="Proteomes" id="UP000677803">
    <property type="component" value="Unassembled WGS sequence"/>
</dbReference>
<dbReference type="PANTHER" id="PTHR36960">
    <property type="entry name" value="SI:DKEY-32E6.3"/>
    <property type="match status" value="1"/>
</dbReference>
<protein>
    <submittedName>
        <fullName evidence="1">(Atlantic silverside) hypothetical protein</fullName>
    </submittedName>
</protein>
<reference evidence="1" key="1">
    <citation type="submission" date="2021-05" db="EMBL/GenBank/DDBJ databases">
        <authorList>
            <person name="Tigano A."/>
        </authorList>
    </citation>
    <scope>NUCLEOTIDE SEQUENCE</scope>
</reference>
<keyword evidence="2" id="KW-1185">Reference proteome</keyword>